<dbReference type="RefSeq" id="WP_182848293.1">
    <property type="nucleotide sequence ID" value="NZ_BAAALP010000044.1"/>
</dbReference>
<dbReference type="InterPro" id="IPR050109">
    <property type="entry name" value="HTH-type_TetR-like_transc_reg"/>
</dbReference>
<reference evidence="6 7" key="1">
    <citation type="submission" date="2020-08" db="EMBL/GenBank/DDBJ databases">
        <title>Genomic Encyclopedia of Type Strains, Phase IV (KMG-IV): sequencing the most valuable type-strain genomes for metagenomic binning, comparative biology and taxonomic classification.</title>
        <authorList>
            <person name="Goeker M."/>
        </authorList>
    </citation>
    <scope>NUCLEOTIDE SEQUENCE [LARGE SCALE GENOMIC DNA]</scope>
    <source>
        <strain evidence="6 7">DSM 44197</strain>
    </source>
</reference>
<comment type="caution">
    <text evidence="6">The sequence shown here is derived from an EMBL/GenBank/DDBJ whole genome shotgun (WGS) entry which is preliminary data.</text>
</comment>
<keyword evidence="7" id="KW-1185">Reference proteome</keyword>
<dbReference type="Gene3D" id="1.10.357.10">
    <property type="entry name" value="Tetracycline Repressor, domain 2"/>
    <property type="match status" value="1"/>
</dbReference>
<evidence type="ECO:0000313" key="7">
    <source>
        <dbReference type="Proteomes" id="UP000572680"/>
    </source>
</evidence>
<dbReference type="Proteomes" id="UP000572680">
    <property type="component" value="Unassembled WGS sequence"/>
</dbReference>
<feature type="domain" description="HTH tetR-type" evidence="5">
    <location>
        <begin position="20"/>
        <end position="80"/>
    </location>
</feature>
<dbReference type="PANTHER" id="PTHR30055:SF234">
    <property type="entry name" value="HTH-TYPE TRANSCRIPTIONAL REGULATOR BETI"/>
    <property type="match status" value="1"/>
</dbReference>
<evidence type="ECO:0000256" key="4">
    <source>
        <dbReference type="PROSITE-ProRule" id="PRU00335"/>
    </source>
</evidence>
<dbReference type="Pfam" id="PF00440">
    <property type="entry name" value="TetR_N"/>
    <property type="match status" value="1"/>
</dbReference>
<keyword evidence="1" id="KW-0805">Transcription regulation</keyword>
<evidence type="ECO:0000259" key="5">
    <source>
        <dbReference type="PROSITE" id="PS50977"/>
    </source>
</evidence>
<protein>
    <submittedName>
        <fullName evidence="6">AcrR family transcriptional regulator</fullName>
    </submittedName>
</protein>
<dbReference type="EMBL" id="JACJIA010000015">
    <property type="protein sequence ID" value="MBA8956378.1"/>
    <property type="molecule type" value="Genomic_DNA"/>
</dbReference>
<evidence type="ECO:0000256" key="3">
    <source>
        <dbReference type="ARBA" id="ARBA00023163"/>
    </source>
</evidence>
<dbReference type="GO" id="GO:0003700">
    <property type="term" value="F:DNA-binding transcription factor activity"/>
    <property type="evidence" value="ECO:0007669"/>
    <property type="project" value="TreeGrafter"/>
</dbReference>
<dbReference type="PROSITE" id="PS50977">
    <property type="entry name" value="HTH_TETR_2"/>
    <property type="match status" value="1"/>
</dbReference>
<evidence type="ECO:0000256" key="1">
    <source>
        <dbReference type="ARBA" id="ARBA00023015"/>
    </source>
</evidence>
<evidence type="ECO:0000313" key="6">
    <source>
        <dbReference type="EMBL" id="MBA8956378.1"/>
    </source>
</evidence>
<organism evidence="6 7">
    <name type="scientific">Actinomadura namibiensis</name>
    <dbReference type="NCBI Taxonomy" id="182080"/>
    <lineage>
        <taxon>Bacteria</taxon>
        <taxon>Bacillati</taxon>
        <taxon>Actinomycetota</taxon>
        <taxon>Actinomycetes</taxon>
        <taxon>Streptosporangiales</taxon>
        <taxon>Thermomonosporaceae</taxon>
        <taxon>Actinomadura</taxon>
    </lineage>
</organism>
<dbReference type="SUPFAM" id="SSF48498">
    <property type="entry name" value="Tetracyclin repressor-like, C-terminal domain"/>
    <property type="match status" value="1"/>
</dbReference>
<evidence type="ECO:0000256" key="2">
    <source>
        <dbReference type="ARBA" id="ARBA00023125"/>
    </source>
</evidence>
<dbReference type="InterPro" id="IPR009057">
    <property type="entry name" value="Homeodomain-like_sf"/>
</dbReference>
<dbReference type="Pfam" id="PF21776">
    <property type="entry name" value="TetR_C_44"/>
    <property type="match status" value="1"/>
</dbReference>
<name>A0A7W3LXZ6_ACTNM</name>
<dbReference type="GO" id="GO:0000976">
    <property type="term" value="F:transcription cis-regulatory region binding"/>
    <property type="evidence" value="ECO:0007669"/>
    <property type="project" value="TreeGrafter"/>
</dbReference>
<keyword evidence="3" id="KW-0804">Transcription</keyword>
<feature type="DNA-binding region" description="H-T-H motif" evidence="4">
    <location>
        <begin position="43"/>
        <end position="62"/>
    </location>
</feature>
<dbReference type="PANTHER" id="PTHR30055">
    <property type="entry name" value="HTH-TYPE TRANSCRIPTIONAL REGULATOR RUTR"/>
    <property type="match status" value="1"/>
</dbReference>
<gene>
    <name evidence="6" type="ORF">HNR61_008060</name>
</gene>
<dbReference type="InterPro" id="IPR001647">
    <property type="entry name" value="HTH_TetR"/>
</dbReference>
<keyword evidence="2 4" id="KW-0238">DNA-binding</keyword>
<dbReference type="InterPro" id="IPR049444">
    <property type="entry name" value="TetR_C_44"/>
</dbReference>
<dbReference type="SUPFAM" id="SSF46689">
    <property type="entry name" value="Homeodomain-like"/>
    <property type="match status" value="1"/>
</dbReference>
<sequence>MVEEEVEEAPAIGRRERNKQRVRERIYASAISLFAEEGYDQATVDAIADRADVARGTFFNYFQHKEDIINAWEERRGAKLRTRLEESLSSKEMSAALLMRMCLSILAELNEEERDVAPALVTAWVKTGKPILAEPHIAAIFTELVERGQRRGEIRADVEAERVGNLLRDAYLGILFRWSRVGPSGMDIDQELQYVLKICLRGILA</sequence>
<accession>A0A7W3LXZ6</accession>
<dbReference type="PRINTS" id="PR00455">
    <property type="entry name" value="HTHTETR"/>
</dbReference>
<dbReference type="AlphaFoldDB" id="A0A7W3LXZ6"/>
<dbReference type="InterPro" id="IPR036271">
    <property type="entry name" value="Tet_transcr_reg_TetR-rel_C_sf"/>
</dbReference>
<proteinExistence type="predicted"/>